<protein>
    <submittedName>
        <fullName evidence="3">LarC family nickel insertion protein</fullName>
    </submittedName>
</protein>
<dbReference type="AlphaFoldDB" id="A0A6H3F9S8"/>
<keyword evidence="1" id="KW-0533">Nickel</keyword>
<dbReference type="PANTHER" id="PTHR36566">
    <property type="entry name" value="NICKEL INSERTION PROTEIN-RELATED"/>
    <property type="match status" value="1"/>
</dbReference>
<gene>
    <name evidence="3" type="ORF">EB812_10055</name>
</gene>
<evidence type="ECO:0000256" key="1">
    <source>
        <dbReference type="ARBA" id="ARBA00022596"/>
    </source>
</evidence>
<dbReference type="RefSeq" id="WP_118229510.1">
    <property type="nucleotide sequence ID" value="NZ_DBFBQU010000298.1"/>
</dbReference>
<accession>A0A6H3F9S8</accession>
<keyword evidence="4" id="KW-1185">Reference proteome</keyword>
<name>A0A6H3F9S8_9BACT</name>
<reference evidence="3 4" key="1">
    <citation type="submission" date="2018-12" db="EMBL/GenBank/DDBJ databases">
        <title>First genome draft of Desulfovibrio legallis sp. nov.</title>
        <authorList>
            <person name="Ben Dhia O."/>
            <person name="Najjari A."/>
            <person name="Ferjani R."/>
            <person name="Fhoula I."/>
            <person name="Fardeau M.-L."/>
            <person name="Boudabbous A."/>
            <person name="Ouzari H.I."/>
        </authorList>
    </citation>
    <scope>NUCLEOTIDE SEQUENCE [LARGE SCALE GENOMIC DNA]</scope>
    <source>
        <strain evidence="3 4">H1T</strain>
    </source>
</reference>
<organism evidence="3 4">
    <name type="scientific">Desulfovibrio legallii</name>
    <dbReference type="NCBI Taxonomy" id="571438"/>
    <lineage>
        <taxon>Bacteria</taxon>
        <taxon>Pseudomonadati</taxon>
        <taxon>Thermodesulfobacteriota</taxon>
        <taxon>Desulfovibrionia</taxon>
        <taxon>Desulfovibrionales</taxon>
        <taxon>Desulfovibrionaceae</taxon>
        <taxon>Desulfovibrio</taxon>
    </lineage>
</organism>
<comment type="caution">
    <text evidence="3">The sequence shown here is derived from an EMBL/GenBank/DDBJ whole genome shotgun (WGS) entry which is preliminary data.</text>
</comment>
<dbReference type="Pfam" id="PF01969">
    <property type="entry name" value="Ni_insertion"/>
    <property type="match status" value="1"/>
</dbReference>
<feature type="region of interest" description="Disordered" evidence="2">
    <location>
        <begin position="1"/>
        <end position="42"/>
    </location>
</feature>
<dbReference type="EMBL" id="SIXC01000013">
    <property type="protein sequence ID" value="TBH78762.1"/>
    <property type="molecule type" value="Genomic_DNA"/>
</dbReference>
<sequence>MPRQTLTPPHSAPSHNPAPHCHSAPCAHPAPDTHPAPDAPAQHPASLTVLTVRPASGLSGDMLLSGLAALLDLDAPALDALTDELRLPALHGVLRLEARQVNGIAGVGCHIDLPHEHSHRSLADILALLDVSALPADAATLAREAFTVLAAAEGAVHGKSPEQVTFHEVGALDSILDICLACRLFTQLAPHRFVCSPLPLADGLVRCAHGCLPTPAPAVLHMLEGVAVQGFAGQGETVTPTALCLLKAFKADFGPWPAMTVRKTRISYGDKVFPHVPNGALWALGTAQ</sequence>
<evidence type="ECO:0000313" key="3">
    <source>
        <dbReference type="EMBL" id="TBH78762.1"/>
    </source>
</evidence>
<dbReference type="Proteomes" id="UP000292919">
    <property type="component" value="Unassembled WGS sequence"/>
</dbReference>
<proteinExistence type="predicted"/>
<dbReference type="PANTHER" id="PTHR36566:SF1">
    <property type="entry name" value="PYRIDINIUM-3,5-BISTHIOCARBOXYLIC ACID MONONUCLEOTIDE NICKEL INSERTION PROTEIN"/>
    <property type="match status" value="1"/>
</dbReference>
<evidence type="ECO:0000313" key="4">
    <source>
        <dbReference type="Proteomes" id="UP000292919"/>
    </source>
</evidence>
<evidence type="ECO:0000256" key="2">
    <source>
        <dbReference type="SAM" id="MobiDB-lite"/>
    </source>
</evidence>
<dbReference type="InterPro" id="IPR002822">
    <property type="entry name" value="Ni_insertion"/>
</dbReference>
<feature type="compositionally biased region" description="Low complexity" evidence="2">
    <location>
        <begin position="8"/>
        <end position="30"/>
    </location>
</feature>